<feature type="domain" description="Amidohydrolase-related" evidence="7">
    <location>
        <begin position="49"/>
        <end position="332"/>
    </location>
</feature>
<evidence type="ECO:0000313" key="9">
    <source>
        <dbReference type="EMBL" id="HIX68933.1"/>
    </source>
</evidence>
<name>A0A9D1WX94_9FIRM</name>
<comment type="caution">
    <text evidence="9">The sequence shown here is derived from an EMBL/GenBank/DDBJ whole genome shotgun (WGS) entry which is preliminary data.</text>
</comment>
<comment type="cofactor">
    <cofactor evidence="6">
        <name>Mn(2+)</name>
        <dbReference type="ChEBI" id="CHEBI:29035"/>
    </cofactor>
</comment>
<gene>
    <name evidence="6 9" type="primary">ade</name>
    <name evidence="9" type="ORF">H9735_12535</name>
</gene>
<dbReference type="EC" id="3.5.4.2" evidence="2 6"/>
<evidence type="ECO:0000256" key="3">
    <source>
        <dbReference type="ARBA" id="ARBA00022801"/>
    </source>
</evidence>
<keyword evidence="3 6" id="KW-0378">Hydrolase</keyword>
<protein>
    <recommendedName>
        <fullName evidence="2 6">Adenine deaminase</fullName>
        <shortName evidence="6">Adenase</shortName>
        <shortName evidence="6">Adenine aminase</shortName>
        <ecNumber evidence="2 6">3.5.4.2</ecNumber>
    </recommendedName>
</protein>
<dbReference type="NCBIfam" id="TIGR01178">
    <property type="entry name" value="ade"/>
    <property type="match status" value="1"/>
</dbReference>
<dbReference type="SUPFAM" id="SSF51338">
    <property type="entry name" value="Composite domain of metallo-dependent hydrolases"/>
    <property type="match status" value="1"/>
</dbReference>
<evidence type="ECO:0000313" key="10">
    <source>
        <dbReference type="Proteomes" id="UP000886721"/>
    </source>
</evidence>
<evidence type="ECO:0000259" key="8">
    <source>
        <dbReference type="Pfam" id="PF13382"/>
    </source>
</evidence>
<dbReference type="GO" id="GO:0006146">
    <property type="term" value="P:adenine catabolic process"/>
    <property type="evidence" value="ECO:0007669"/>
    <property type="project" value="InterPro"/>
</dbReference>
<evidence type="ECO:0000256" key="6">
    <source>
        <dbReference type="HAMAP-Rule" id="MF_01518"/>
    </source>
</evidence>
<dbReference type="InterPro" id="IPR006679">
    <property type="entry name" value="Adenine_deam"/>
</dbReference>
<comment type="similarity">
    <text evidence="1 6">Belongs to the metallo-dependent hydrolases superfamily. Adenine deaminase family.</text>
</comment>
<feature type="domain" description="Adenine deaminase C-terminal" evidence="8">
    <location>
        <begin position="379"/>
        <end position="546"/>
    </location>
</feature>
<dbReference type="InterPro" id="IPR026912">
    <property type="entry name" value="Adenine_deam_C"/>
</dbReference>
<dbReference type="Gene3D" id="3.20.20.140">
    <property type="entry name" value="Metal-dependent hydrolases"/>
    <property type="match status" value="1"/>
</dbReference>
<dbReference type="CDD" id="cd01295">
    <property type="entry name" value="AdeC"/>
    <property type="match status" value="1"/>
</dbReference>
<dbReference type="Pfam" id="PF01979">
    <property type="entry name" value="Amidohydro_1"/>
    <property type="match status" value="1"/>
</dbReference>
<accession>A0A9D1WX94</accession>
<dbReference type="Proteomes" id="UP000886721">
    <property type="component" value="Unassembled WGS sequence"/>
</dbReference>
<evidence type="ECO:0000256" key="4">
    <source>
        <dbReference type="ARBA" id="ARBA00023211"/>
    </source>
</evidence>
<dbReference type="AlphaFoldDB" id="A0A9D1WX94"/>
<sequence length="548" mass="60375">MYDLILKNGEIVDGKNRRIRKADLAVKDGKIAGIGMFSGEREIDCQGKYLCPGFIDAHVHIESSMATPLEFARAVMPHGTTTIIADPHELVNVKGNEGMEYILEATEDIPLSVYVMMPSSIPATPFETNGADFTAEDMKQWKDHDRVLGLGEVMCYPAVLARDPVIMDKISLCKDMVIDGHAPGLSGEDLKSYVQAGVMTEHECTSYEEAKEKCHAGMKILVREGSAARNVDNIIPGLLHDLEDLKNYMFCTDDKHLDTIENEGHIRYNIRRSIQLGMEPVDAVAMATYHAACAYGLEQIGLLEEGRDADIVVLDSLEEVSVDQVYRKGKQVTKDMFDIEPAPIRESMLHTVVLSDVTIEKIQVEAKGEIPVIGMVPNQITTEFLREEVPSQDGWFVPDKIYSKLCVIERHRGTGNVQAAPLKGYGITGGAIATSVAHDSHNIIAVGDCDEDILAAVKAMEELQGGYVLVSKGEVIGTLPLPIAGLLSMEPSRKIQETIDEMLKKAWDMGISREIDPFITLSFMALPVIPELRLTDQGLVDVTHFQLL</sequence>
<reference evidence="9" key="1">
    <citation type="journal article" date="2021" name="PeerJ">
        <title>Extensive microbial diversity within the chicken gut microbiome revealed by metagenomics and culture.</title>
        <authorList>
            <person name="Gilroy R."/>
            <person name="Ravi A."/>
            <person name="Getino M."/>
            <person name="Pursley I."/>
            <person name="Horton D.L."/>
            <person name="Alikhan N.F."/>
            <person name="Baker D."/>
            <person name="Gharbi K."/>
            <person name="Hall N."/>
            <person name="Watson M."/>
            <person name="Adriaenssens E.M."/>
            <person name="Foster-Nyarko E."/>
            <person name="Jarju S."/>
            <person name="Secka A."/>
            <person name="Antonio M."/>
            <person name="Oren A."/>
            <person name="Chaudhuri R.R."/>
            <person name="La Ragione R."/>
            <person name="Hildebrand F."/>
            <person name="Pallen M.J."/>
        </authorList>
    </citation>
    <scope>NUCLEOTIDE SEQUENCE</scope>
    <source>
        <strain evidence="9">CHK191-13928</strain>
    </source>
</reference>
<dbReference type="InterPro" id="IPR006680">
    <property type="entry name" value="Amidohydro-rel"/>
</dbReference>
<dbReference type="GO" id="GO:0000034">
    <property type="term" value="F:adenine deaminase activity"/>
    <property type="evidence" value="ECO:0007669"/>
    <property type="project" value="UniProtKB-UniRule"/>
</dbReference>
<dbReference type="Gene3D" id="2.30.40.10">
    <property type="entry name" value="Urease, subunit C, domain 1"/>
    <property type="match status" value="1"/>
</dbReference>
<dbReference type="InterPro" id="IPR011059">
    <property type="entry name" value="Metal-dep_hydrolase_composite"/>
</dbReference>
<evidence type="ECO:0000256" key="2">
    <source>
        <dbReference type="ARBA" id="ARBA00012782"/>
    </source>
</evidence>
<dbReference type="InterPro" id="IPR032466">
    <property type="entry name" value="Metal_Hydrolase"/>
</dbReference>
<reference evidence="9" key="2">
    <citation type="submission" date="2021-04" db="EMBL/GenBank/DDBJ databases">
        <authorList>
            <person name="Gilroy R."/>
        </authorList>
    </citation>
    <scope>NUCLEOTIDE SEQUENCE</scope>
    <source>
        <strain evidence="9">CHK191-13928</strain>
    </source>
</reference>
<dbReference type="HAMAP" id="MF_01518">
    <property type="entry name" value="Adenine_deamin"/>
    <property type="match status" value="1"/>
</dbReference>
<organism evidence="9 10">
    <name type="scientific">Candidatus Anaerostipes excrementavium</name>
    <dbReference type="NCBI Taxonomy" id="2838463"/>
    <lineage>
        <taxon>Bacteria</taxon>
        <taxon>Bacillati</taxon>
        <taxon>Bacillota</taxon>
        <taxon>Clostridia</taxon>
        <taxon>Lachnospirales</taxon>
        <taxon>Lachnospiraceae</taxon>
        <taxon>Anaerostipes</taxon>
    </lineage>
</organism>
<evidence type="ECO:0000259" key="7">
    <source>
        <dbReference type="Pfam" id="PF01979"/>
    </source>
</evidence>
<dbReference type="Pfam" id="PF13382">
    <property type="entry name" value="Adenine_deam_C"/>
    <property type="match status" value="1"/>
</dbReference>
<dbReference type="PANTHER" id="PTHR11113:SF2">
    <property type="entry name" value="ADENINE DEAMINASE"/>
    <property type="match status" value="1"/>
</dbReference>
<dbReference type="EMBL" id="DXEM01000037">
    <property type="protein sequence ID" value="HIX68933.1"/>
    <property type="molecule type" value="Genomic_DNA"/>
</dbReference>
<dbReference type="SUPFAM" id="SSF51556">
    <property type="entry name" value="Metallo-dependent hydrolases"/>
    <property type="match status" value="1"/>
</dbReference>
<comment type="catalytic activity">
    <reaction evidence="5 6">
        <text>adenine + H2O + H(+) = hypoxanthine + NH4(+)</text>
        <dbReference type="Rhea" id="RHEA:23688"/>
        <dbReference type="ChEBI" id="CHEBI:15377"/>
        <dbReference type="ChEBI" id="CHEBI:15378"/>
        <dbReference type="ChEBI" id="CHEBI:16708"/>
        <dbReference type="ChEBI" id="CHEBI:17368"/>
        <dbReference type="ChEBI" id="CHEBI:28938"/>
        <dbReference type="EC" id="3.5.4.2"/>
    </reaction>
</comment>
<proteinExistence type="inferred from homology"/>
<keyword evidence="4 6" id="KW-0464">Manganese</keyword>
<evidence type="ECO:0000256" key="5">
    <source>
        <dbReference type="ARBA" id="ARBA00047720"/>
    </source>
</evidence>
<evidence type="ECO:0000256" key="1">
    <source>
        <dbReference type="ARBA" id="ARBA00006773"/>
    </source>
</evidence>
<dbReference type="PANTHER" id="PTHR11113">
    <property type="entry name" value="N-ACETYLGLUCOSAMINE-6-PHOSPHATE DEACETYLASE"/>
    <property type="match status" value="1"/>
</dbReference>